<evidence type="ECO:0000313" key="2">
    <source>
        <dbReference type="Proteomes" id="UP000712600"/>
    </source>
</evidence>
<protein>
    <submittedName>
        <fullName evidence="1">Uncharacterized protein</fullName>
    </submittedName>
</protein>
<organism evidence="1 2">
    <name type="scientific">Brassica cretica</name>
    <name type="common">Mustard</name>
    <dbReference type="NCBI Taxonomy" id="69181"/>
    <lineage>
        <taxon>Eukaryota</taxon>
        <taxon>Viridiplantae</taxon>
        <taxon>Streptophyta</taxon>
        <taxon>Embryophyta</taxon>
        <taxon>Tracheophyta</taxon>
        <taxon>Spermatophyta</taxon>
        <taxon>Magnoliopsida</taxon>
        <taxon>eudicotyledons</taxon>
        <taxon>Gunneridae</taxon>
        <taxon>Pentapetalae</taxon>
        <taxon>rosids</taxon>
        <taxon>malvids</taxon>
        <taxon>Brassicales</taxon>
        <taxon>Brassicaceae</taxon>
        <taxon>Brassiceae</taxon>
        <taxon>Brassica</taxon>
    </lineage>
</organism>
<reference evidence="1" key="1">
    <citation type="submission" date="2019-12" db="EMBL/GenBank/DDBJ databases">
        <title>Genome sequencing and annotation of Brassica cretica.</title>
        <authorList>
            <person name="Studholme D.J."/>
            <person name="Sarris P."/>
        </authorList>
    </citation>
    <scope>NUCLEOTIDE SEQUENCE</scope>
    <source>
        <strain evidence="1">PFS-109/04</strain>
        <tissue evidence="1">Leaf</tissue>
    </source>
</reference>
<evidence type="ECO:0000313" key="1">
    <source>
        <dbReference type="EMBL" id="KAF3585374.1"/>
    </source>
</evidence>
<name>A0A8S9S0G0_BRACR</name>
<comment type="caution">
    <text evidence="1">The sequence shown here is derived from an EMBL/GenBank/DDBJ whole genome shotgun (WGS) entry which is preliminary data.</text>
</comment>
<dbReference type="EMBL" id="QGKX02000088">
    <property type="protein sequence ID" value="KAF3585374.1"/>
    <property type="molecule type" value="Genomic_DNA"/>
</dbReference>
<accession>A0A8S9S0G0</accession>
<dbReference type="Proteomes" id="UP000712600">
    <property type="component" value="Unassembled WGS sequence"/>
</dbReference>
<gene>
    <name evidence="1" type="ORF">F2Q69_00028152</name>
</gene>
<dbReference type="AlphaFoldDB" id="A0A8S9S0G0"/>
<proteinExistence type="predicted"/>
<sequence length="54" mass="5968">MSVRIPLFSCSEGKPCLKELRVRLDAVVELLPAIYGNEWTSACVGFSKENLALL</sequence>